<keyword evidence="1" id="KW-1133">Transmembrane helix</keyword>
<evidence type="ECO:0000313" key="3">
    <source>
        <dbReference type="EMBL" id="USR79508.1"/>
    </source>
</evidence>
<dbReference type="Pfam" id="PF03372">
    <property type="entry name" value="Exo_endo_phos"/>
    <property type="match status" value="1"/>
</dbReference>
<keyword evidence="4" id="KW-1185">Reference proteome</keyword>
<dbReference type="InterPro" id="IPR005135">
    <property type="entry name" value="Endo/exonuclease/phosphatase"/>
</dbReference>
<keyword evidence="3" id="KW-0540">Nuclease</keyword>
<sequence>MKYLWGLISLALAACAAVLIRPDLLSVTRDLALATPLAQVMSLRLWLAAGLLFVAVALLIFSLVRHKLLGMGRIAAVLGVVLFASSCIQVAMLIERGISNPGKLDSDRGVSLSAQGNGDITVLTYNTLGGQTAMKLVSELVVNNGVDVVILPETSVAHGHELVTMLAKNGLDFQQFDNHASEYDPEFRSTVLLVSRALGSYEESDLASSLAGGVSARPVTGEGPVFIGVHPIAPLPALIDQWRWETHSVYSLCSEPNFIMAGDFNSTVDHQMAHGFSCADGAYEAGSGAVGTWPASTPAILSAPIDRVLHDGKRYTGSDAAVVRVGDSDHRGLLVRLSAKK</sequence>
<feature type="domain" description="Endonuclease/exonuclease/phosphatase" evidence="2">
    <location>
        <begin position="123"/>
        <end position="330"/>
    </location>
</feature>
<dbReference type="Proteomes" id="UP001056109">
    <property type="component" value="Chromosome"/>
</dbReference>
<dbReference type="Gene3D" id="3.60.10.10">
    <property type="entry name" value="Endonuclease/exonuclease/phosphatase"/>
    <property type="match status" value="1"/>
</dbReference>
<gene>
    <name evidence="3" type="ORF">NG665_00475</name>
</gene>
<dbReference type="GO" id="GO:0004519">
    <property type="term" value="F:endonuclease activity"/>
    <property type="evidence" value="ECO:0007669"/>
    <property type="project" value="UniProtKB-KW"/>
</dbReference>
<reference evidence="3" key="1">
    <citation type="submission" date="2022-06" db="EMBL/GenBank/DDBJ databases">
        <title>Complete Genome Sequence of Arcanobacterium pinnipediorum strain DSM 28752 isolated from a harbour seal.</title>
        <authorList>
            <person name="Borowiak M."/>
            <person name="Kreitlow A."/>
            <person name="Alssahen M."/>
            <person name="Malorny B."/>
            <person name="Laemmler C."/>
            <person name="Prenger-Berninghoff E."/>
            <person name="Siebert U."/>
            <person name="Ploetz M."/>
            <person name="Abdulmawjood A."/>
        </authorList>
    </citation>
    <scope>NUCLEOTIDE SEQUENCE</scope>
    <source>
        <strain evidence="3">DSM 28752</strain>
    </source>
</reference>
<feature type="transmembrane region" description="Helical" evidence="1">
    <location>
        <begin position="44"/>
        <end position="64"/>
    </location>
</feature>
<evidence type="ECO:0000256" key="1">
    <source>
        <dbReference type="SAM" id="Phobius"/>
    </source>
</evidence>
<keyword evidence="1" id="KW-0812">Transmembrane</keyword>
<evidence type="ECO:0000259" key="2">
    <source>
        <dbReference type="Pfam" id="PF03372"/>
    </source>
</evidence>
<dbReference type="EMBL" id="CP099547">
    <property type="protein sequence ID" value="USR79508.1"/>
    <property type="molecule type" value="Genomic_DNA"/>
</dbReference>
<dbReference type="SUPFAM" id="SSF56219">
    <property type="entry name" value="DNase I-like"/>
    <property type="match status" value="1"/>
</dbReference>
<proteinExistence type="predicted"/>
<dbReference type="PROSITE" id="PS51257">
    <property type="entry name" value="PROKAR_LIPOPROTEIN"/>
    <property type="match status" value="1"/>
</dbReference>
<keyword evidence="3" id="KW-0255">Endonuclease</keyword>
<organism evidence="3 4">
    <name type="scientific">Arcanobacterium pinnipediorum</name>
    <dbReference type="NCBI Taxonomy" id="1503041"/>
    <lineage>
        <taxon>Bacteria</taxon>
        <taxon>Bacillati</taxon>
        <taxon>Actinomycetota</taxon>
        <taxon>Actinomycetes</taxon>
        <taxon>Actinomycetales</taxon>
        <taxon>Actinomycetaceae</taxon>
        <taxon>Arcanobacterium</taxon>
    </lineage>
</organism>
<keyword evidence="3" id="KW-0378">Hydrolase</keyword>
<protein>
    <submittedName>
        <fullName evidence="3">Endonuclease/exonuclease/phosphatase family protein</fullName>
    </submittedName>
</protein>
<dbReference type="RefSeq" id="WP_252673377.1">
    <property type="nucleotide sequence ID" value="NZ_CP099547.1"/>
</dbReference>
<accession>A0ABY5AJZ1</accession>
<dbReference type="InterPro" id="IPR036691">
    <property type="entry name" value="Endo/exonu/phosph_ase_sf"/>
</dbReference>
<feature type="transmembrane region" description="Helical" evidence="1">
    <location>
        <begin position="76"/>
        <end position="94"/>
    </location>
</feature>
<keyword evidence="1" id="KW-0472">Membrane</keyword>
<name>A0ABY5AJZ1_9ACTO</name>
<evidence type="ECO:0000313" key="4">
    <source>
        <dbReference type="Proteomes" id="UP001056109"/>
    </source>
</evidence>